<evidence type="ECO:0000259" key="1">
    <source>
        <dbReference type="Pfam" id="PF14479"/>
    </source>
</evidence>
<keyword evidence="3" id="KW-1185">Reference proteome</keyword>
<reference evidence="2 3" key="1">
    <citation type="journal article" date="2024" name="Commun. Biol.">
        <title>Comparative genomic analysis of thermophilic fungi reveals convergent evolutionary adaptations and gene losses.</title>
        <authorList>
            <person name="Steindorff A.S."/>
            <person name="Aguilar-Pontes M.V."/>
            <person name="Robinson A.J."/>
            <person name="Andreopoulos B."/>
            <person name="LaButti K."/>
            <person name="Kuo A."/>
            <person name="Mondo S."/>
            <person name="Riley R."/>
            <person name="Otillar R."/>
            <person name="Haridas S."/>
            <person name="Lipzen A."/>
            <person name="Grimwood J."/>
            <person name="Schmutz J."/>
            <person name="Clum A."/>
            <person name="Reid I.D."/>
            <person name="Moisan M.C."/>
            <person name="Butler G."/>
            <person name="Nguyen T.T.M."/>
            <person name="Dewar K."/>
            <person name="Conant G."/>
            <person name="Drula E."/>
            <person name="Henrissat B."/>
            <person name="Hansel C."/>
            <person name="Singer S."/>
            <person name="Hutchinson M.I."/>
            <person name="de Vries R.P."/>
            <person name="Natvig D.O."/>
            <person name="Powell A.J."/>
            <person name="Tsang A."/>
            <person name="Grigoriev I.V."/>
        </authorList>
    </citation>
    <scope>NUCLEOTIDE SEQUENCE [LARGE SCALE GENOMIC DNA]</scope>
    <source>
        <strain evidence="2 3">CBS 494.80</strain>
    </source>
</reference>
<evidence type="ECO:0000313" key="3">
    <source>
        <dbReference type="Proteomes" id="UP001595075"/>
    </source>
</evidence>
<proteinExistence type="predicted"/>
<dbReference type="PANTHER" id="PTHR37542">
    <property type="entry name" value="HELO DOMAIN-CONTAINING PROTEIN-RELATED"/>
    <property type="match status" value="1"/>
</dbReference>
<organism evidence="2 3">
    <name type="scientific">Oculimacula yallundae</name>
    <dbReference type="NCBI Taxonomy" id="86028"/>
    <lineage>
        <taxon>Eukaryota</taxon>
        <taxon>Fungi</taxon>
        <taxon>Dikarya</taxon>
        <taxon>Ascomycota</taxon>
        <taxon>Pezizomycotina</taxon>
        <taxon>Leotiomycetes</taxon>
        <taxon>Helotiales</taxon>
        <taxon>Ploettnerulaceae</taxon>
        <taxon>Oculimacula</taxon>
    </lineage>
</organism>
<comment type="caution">
    <text evidence="2">The sequence shown here is derived from an EMBL/GenBank/DDBJ whole genome shotgun (WGS) entry which is preliminary data.</text>
</comment>
<dbReference type="PANTHER" id="PTHR37542:SF3">
    <property type="entry name" value="PRION-INHIBITION AND PROPAGATION HELO DOMAIN-CONTAINING PROTEIN"/>
    <property type="match status" value="1"/>
</dbReference>
<dbReference type="EMBL" id="JAZHXI010000008">
    <property type="protein sequence ID" value="KAL2068502.1"/>
    <property type="molecule type" value="Genomic_DNA"/>
</dbReference>
<dbReference type="InterPro" id="IPR029498">
    <property type="entry name" value="HeLo_dom"/>
</dbReference>
<accession>A0ABR4CFP0</accession>
<dbReference type="InterPro" id="IPR038305">
    <property type="entry name" value="HeLo_sf"/>
</dbReference>
<dbReference type="Gene3D" id="1.20.120.1020">
    <property type="entry name" value="Prion-inhibition and propagation, HeLo domain"/>
    <property type="match status" value="1"/>
</dbReference>
<feature type="domain" description="Prion-inhibition and propagation HeLo" evidence="1">
    <location>
        <begin position="7"/>
        <end position="205"/>
    </location>
</feature>
<protein>
    <recommendedName>
        <fullName evidence="1">Prion-inhibition and propagation HeLo domain-containing protein</fullName>
    </recommendedName>
</protein>
<sequence length="300" mass="33965">MEPVTFTIGVVGLVGTFTACVDCFEHFRIGQHFGKDYETCVVKLDLVRLRLTRWGASVGISRVDEDVAIAQLRSRLHAPEETFSTVMGVLVKILKHFERTAEISNRWKIRLQRNHTLQNEQYGFHDKSLESLHGKIKQLVVRRQKASTPKQETQWTIYRKQEFTKLIEVLTDFVTALVDLVPAAEQTHMQMCDAELSEIGNDQSLVILDKILPEPVADDNEGEDSGSDDGGNDELLVDRIFRKKVVDLIDERRGTMPKTEWLRNITGDGSTICPGMQGASHYTPECIRPYPGEIVSPGWI</sequence>
<evidence type="ECO:0000313" key="2">
    <source>
        <dbReference type="EMBL" id="KAL2068502.1"/>
    </source>
</evidence>
<dbReference type="Pfam" id="PF14479">
    <property type="entry name" value="HeLo"/>
    <property type="match status" value="1"/>
</dbReference>
<name>A0ABR4CFP0_9HELO</name>
<gene>
    <name evidence="2" type="ORF">VTL71DRAFT_14839</name>
</gene>
<dbReference type="Proteomes" id="UP001595075">
    <property type="component" value="Unassembled WGS sequence"/>
</dbReference>